<feature type="transmembrane region" description="Helical" evidence="6">
    <location>
        <begin position="56"/>
        <end position="77"/>
    </location>
</feature>
<dbReference type="PROSITE" id="PS51849">
    <property type="entry name" value="RSGI_N"/>
    <property type="match status" value="1"/>
</dbReference>
<evidence type="ECO:0000259" key="7">
    <source>
        <dbReference type="PROSITE" id="PS51849"/>
    </source>
</evidence>
<dbReference type="Pfam" id="PF12791">
    <property type="entry name" value="RsgI_N"/>
    <property type="match status" value="1"/>
</dbReference>
<keyword evidence="4 6" id="KW-1133">Transmembrane helix</keyword>
<gene>
    <name evidence="8" type="ORF">HXA33_07805</name>
</gene>
<keyword evidence="2" id="KW-1003">Cell membrane</keyword>
<dbReference type="EMBL" id="JABXYM010000001">
    <property type="protein sequence ID" value="MCR6096455.1"/>
    <property type="molecule type" value="Genomic_DNA"/>
</dbReference>
<evidence type="ECO:0000313" key="9">
    <source>
        <dbReference type="Proteomes" id="UP001057753"/>
    </source>
</evidence>
<keyword evidence="9" id="KW-1185">Reference proteome</keyword>
<organism evidence="8 9">
    <name type="scientific">Salipaludibacillus agaradhaerens</name>
    <name type="common">Bacillus agaradhaerens</name>
    <dbReference type="NCBI Taxonomy" id="76935"/>
    <lineage>
        <taxon>Bacteria</taxon>
        <taxon>Bacillati</taxon>
        <taxon>Bacillota</taxon>
        <taxon>Bacilli</taxon>
        <taxon>Bacillales</taxon>
        <taxon>Bacillaceae</taxon>
    </lineage>
</organism>
<evidence type="ECO:0000256" key="5">
    <source>
        <dbReference type="ARBA" id="ARBA00023136"/>
    </source>
</evidence>
<reference evidence="8" key="1">
    <citation type="submission" date="2020-06" db="EMBL/GenBank/DDBJ databases">
        <title>Insight into the genomes of haloalkaliphilic bacilli from Kenyan soda lakes.</title>
        <authorList>
            <person name="Mwirichia R."/>
            <person name="Villamizar G.C."/>
            <person name="Poehlein A."/>
            <person name="Mugweru J."/>
            <person name="Kipnyargis A."/>
            <person name="Kiplimo D."/>
            <person name="Orwa P."/>
            <person name="Daniel R."/>
        </authorList>
    </citation>
    <scope>NUCLEOTIDE SEQUENCE</scope>
    <source>
        <strain evidence="8">B1096_S55</strain>
    </source>
</reference>
<evidence type="ECO:0000256" key="6">
    <source>
        <dbReference type="SAM" id="Phobius"/>
    </source>
</evidence>
<evidence type="ECO:0000256" key="4">
    <source>
        <dbReference type="ARBA" id="ARBA00022989"/>
    </source>
</evidence>
<evidence type="ECO:0000313" key="8">
    <source>
        <dbReference type="EMBL" id="MCR6096455.1"/>
    </source>
</evidence>
<dbReference type="RefSeq" id="WP_257821061.1">
    <property type="nucleotide sequence ID" value="NZ_JABXYM010000001.1"/>
</dbReference>
<protein>
    <submittedName>
        <fullName evidence="8">Anti-sigma factor domain-containing protein</fullName>
    </submittedName>
</protein>
<dbReference type="AlphaFoldDB" id="A0A9Q4B1J3"/>
<keyword evidence="3 6" id="KW-0812">Transmembrane</keyword>
<dbReference type="GO" id="GO:0005886">
    <property type="term" value="C:plasma membrane"/>
    <property type="evidence" value="ECO:0007669"/>
    <property type="project" value="UniProtKB-SubCell"/>
</dbReference>
<sequence length="250" mass="28443">MKKGVVMEVRNRHIVVMTKDGEFIRAKPDEHAHVGEEVEFSSFPLYSFYRIVDKKLYSMPLAFTLILLLFLPLWPLVQPSKVHGIILLDMNPSIEMAVNEEYEVLYTSSYDREGETLLADIDASFKGMNVSRATNIILEEGYEQGILNDTSSVYLTSPRAFNDPVITNQIGDWSSDLSNEMGLSIYSVYVEDELVEKARKQAVSPLKMLLLSYYNQDVFDDSLSDQYSVNELIDLTGFPLEELTDVTVIK</sequence>
<comment type="caution">
    <text evidence="8">The sequence shown here is derived from an EMBL/GenBank/DDBJ whole genome shotgun (WGS) entry which is preliminary data.</text>
</comment>
<keyword evidence="5 6" id="KW-0472">Membrane</keyword>
<dbReference type="Proteomes" id="UP001057753">
    <property type="component" value="Unassembled WGS sequence"/>
</dbReference>
<dbReference type="InterPro" id="IPR055431">
    <property type="entry name" value="RsgI_M"/>
</dbReference>
<evidence type="ECO:0000256" key="1">
    <source>
        <dbReference type="ARBA" id="ARBA00004162"/>
    </source>
</evidence>
<comment type="subcellular location">
    <subcellularLocation>
        <location evidence="1">Cell membrane</location>
        <topology evidence="1">Single-pass membrane protein</topology>
    </subcellularLocation>
</comment>
<dbReference type="InterPro" id="IPR024449">
    <property type="entry name" value="Anti-sigma_RsgI_N"/>
</dbReference>
<evidence type="ECO:0000256" key="3">
    <source>
        <dbReference type="ARBA" id="ARBA00022692"/>
    </source>
</evidence>
<dbReference type="Pfam" id="PF23750">
    <property type="entry name" value="RsgI_M"/>
    <property type="match status" value="1"/>
</dbReference>
<accession>A0A9Q4B1J3</accession>
<name>A0A9Q4B1J3_SALAG</name>
<proteinExistence type="predicted"/>
<evidence type="ECO:0000256" key="2">
    <source>
        <dbReference type="ARBA" id="ARBA00022475"/>
    </source>
</evidence>
<feature type="domain" description="RsgI N-terminal anti-sigma" evidence="7">
    <location>
        <begin position="2"/>
        <end position="49"/>
    </location>
</feature>